<dbReference type="EMBL" id="VLJV01000001">
    <property type="protein sequence ID" value="TWH18611.1"/>
    <property type="molecule type" value="Genomic_DNA"/>
</dbReference>
<keyword evidence="9 10" id="KW-0630">Potassium</keyword>
<keyword evidence="10" id="KW-0963">Cytoplasm</keyword>
<dbReference type="InterPro" id="IPR022629">
    <property type="entry name" value="S-AdoMet_synt_central"/>
</dbReference>
<feature type="binding site" description="in other chain" evidence="10">
    <location>
        <begin position="243"/>
        <end position="244"/>
    </location>
    <ligand>
        <name>ATP</name>
        <dbReference type="ChEBI" id="CHEBI:30616"/>
        <note>ligand shared between two neighboring subunits</note>
    </ligand>
</feature>
<feature type="binding site" evidence="10">
    <location>
        <position position="275"/>
    </location>
    <ligand>
        <name>ATP</name>
        <dbReference type="ChEBI" id="CHEBI:30616"/>
        <note>ligand shared between two neighboring subunits</note>
    </ligand>
</feature>
<evidence type="ECO:0000256" key="11">
    <source>
        <dbReference type="RuleBase" id="RU000542"/>
    </source>
</evidence>
<dbReference type="InterPro" id="IPR022631">
    <property type="entry name" value="ADOMET_SYNTHASE_CS"/>
</dbReference>
<feature type="binding site" description="in other chain" evidence="10">
    <location>
        <begin position="258"/>
        <end position="259"/>
    </location>
    <ligand>
        <name>ATP</name>
        <dbReference type="ChEBI" id="CHEBI:30616"/>
        <note>ligand shared between two neighboring subunits</note>
    </ligand>
</feature>
<evidence type="ECO:0000313" key="16">
    <source>
        <dbReference type="EMBL" id="TWH18611.1"/>
    </source>
</evidence>
<dbReference type="CDD" id="cd18079">
    <property type="entry name" value="S-AdoMet_synt"/>
    <property type="match status" value="1"/>
</dbReference>
<dbReference type="HAMAP" id="MF_00086">
    <property type="entry name" value="S_AdoMet_synth1"/>
    <property type="match status" value="1"/>
</dbReference>
<evidence type="ECO:0000256" key="12">
    <source>
        <dbReference type="RuleBase" id="RU004462"/>
    </source>
</evidence>
<evidence type="ECO:0000256" key="1">
    <source>
        <dbReference type="ARBA" id="ARBA00005224"/>
    </source>
</evidence>
<dbReference type="Gene3D" id="3.30.300.10">
    <property type="match status" value="3"/>
</dbReference>
<evidence type="ECO:0000259" key="14">
    <source>
        <dbReference type="Pfam" id="PF02772"/>
    </source>
</evidence>
<evidence type="ECO:0000256" key="7">
    <source>
        <dbReference type="ARBA" id="ARBA00022840"/>
    </source>
</evidence>
<feature type="domain" description="S-adenosylmethionine synthetase C-terminal" evidence="15">
    <location>
        <begin position="246"/>
        <end position="384"/>
    </location>
</feature>
<dbReference type="PANTHER" id="PTHR11964">
    <property type="entry name" value="S-ADENOSYLMETHIONINE SYNTHETASE"/>
    <property type="match status" value="1"/>
</dbReference>
<keyword evidence="17" id="KW-1185">Reference proteome</keyword>
<dbReference type="GO" id="GO:0005524">
    <property type="term" value="F:ATP binding"/>
    <property type="evidence" value="ECO:0007669"/>
    <property type="project" value="UniProtKB-UniRule"/>
</dbReference>
<comment type="pathway">
    <text evidence="1 10">Amino-acid biosynthesis; S-adenosyl-L-methionine biosynthesis; S-adenosyl-L-methionine from L-methionine: step 1/1.</text>
</comment>
<feature type="binding site" description="in other chain" evidence="10">
    <location>
        <position position="57"/>
    </location>
    <ligand>
        <name>L-methionine</name>
        <dbReference type="ChEBI" id="CHEBI:57844"/>
        <note>ligand shared between two neighboring subunits</note>
    </ligand>
</feature>
<feature type="domain" description="S-adenosylmethionine synthetase N-terminal" evidence="13">
    <location>
        <begin position="6"/>
        <end position="102"/>
    </location>
</feature>
<keyword evidence="3 10" id="KW-0554">One-carbon metabolism</keyword>
<dbReference type="InterPro" id="IPR022636">
    <property type="entry name" value="S-AdoMet_synthetase_sfam"/>
</dbReference>
<dbReference type="PROSITE" id="PS00377">
    <property type="entry name" value="ADOMET_SYNTHASE_2"/>
    <property type="match status" value="1"/>
</dbReference>
<feature type="binding site" description="in other chain" evidence="10">
    <location>
        <begin position="175"/>
        <end position="177"/>
    </location>
    <ligand>
        <name>ATP</name>
        <dbReference type="ChEBI" id="CHEBI:30616"/>
        <note>ligand shared between two neighboring subunits</note>
    </ligand>
</feature>
<keyword evidence="4 10" id="KW-0808">Transferase</keyword>
<evidence type="ECO:0000256" key="10">
    <source>
        <dbReference type="HAMAP-Rule" id="MF_00086"/>
    </source>
</evidence>
<evidence type="ECO:0000256" key="8">
    <source>
        <dbReference type="ARBA" id="ARBA00022842"/>
    </source>
</evidence>
<comment type="cofactor">
    <cofactor evidence="10">
        <name>Mg(2+)</name>
        <dbReference type="ChEBI" id="CHEBI:18420"/>
    </cofactor>
    <text evidence="10">Binds 2 divalent ions per subunit.</text>
</comment>
<comment type="cofactor">
    <cofactor evidence="10">
        <name>K(+)</name>
        <dbReference type="ChEBI" id="CHEBI:29103"/>
    </cofactor>
    <text evidence="10">Binds 1 potassium ion per subunit.</text>
</comment>
<evidence type="ECO:0000259" key="15">
    <source>
        <dbReference type="Pfam" id="PF02773"/>
    </source>
</evidence>
<comment type="subunit">
    <text evidence="10">Homotetramer; dimer of dimers.</text>
</comment>
<accession>A0A660CCF8</accession>
<dbReference type="EC" id="2.5.1.6" evidence="10"/>
<comment type="subcellular location">
    <subcellularLocation>
        <location evidence="10 11">Cytoplasm</location>
    </subcellularLocation>
</comment>
<dbReference type="GO" id="GO:0005737">
    <property type="term" value="C:cytoplasm"/>
    <property type="evidence" value="ECO:0007669"/>
    <property type="project" value="UniProtKB-SubCell"/>
</dbReference>
<feature type="binding site" description="in other chain" evidence="10">
    <location>
        <position position="100"/>
    </location>
    <ligand>
        <name>L-methionine</name>
        <dbReference type="ChEBI" id="CHEBI:57844"/>
        <note>ligand shared between two neighboring subunits</note>
    </ligand>
</feature>
<dbReference type="UniPathway" id="UPA00315">
    <property type="reaction ID" value="UER00080"/>
</dbReference>
<dbReference type="AlphaFoldDB" id="A0A660CCF8"/>
<evidence type="ECO:0000256" key="3">
    <source>
        <dbReference type="ARBA" id="ARBA00022563"/>
    </source>
</evidence>
<keyword evidence="6 10" id="KW-0547">Nucleotide-binding</keyword>
<evidence type="ECO:0000256" key="6">
    <source>
        <dbReference type="ARBA" id="ARBA00022741"/>
    </source>
</evidence>
<dbReference type="GO" id="GO:0000287">
    <property type="term" value="F:magnesium ion binding"/>
    <property type="evidence" value="ECO:0007669"/>
    <property type="project" value="UniProtKB-UniRule"/>
</dbReference>
<organism evidence="16 17">
    <name type="scientific">Prauserella rugosa</name>
    <dbReference type="NCBI Taxonomy" id="43354"/>
    <lineage>
        <taxon>Bacteria</taxon>
        <taxon>Bacillati</taxon>
        <taxon>Actinomycetota</taxon>
        <taxon>Actinomycetes</taxon>
        <taxon>Pseudonocardiales</taxon>
        <taxon>Pseudonocardiaceae</taxon>
        <taxon>Prauserella</taxon>
    </lineage>
</organism>
<protein>
    <recommendedName>
        <fullName evidence="10">S-adenosylmethionine synthase</fullName>
        <shortName evidence="10">AdoMet synthase</shortName>
        <ecNumber evidence="10">2.5.1.6</ecNumber>
    </recommendedName>
    <alternativeName>
        <fullName evidence="10">MAT</fullName>
    </alternativeName>
    <alternativeName>
        <fullName evidence="10">Methionine adenosyltransferase</fullName>
    </alternativeName>
</protein>
<evidence type="ECO:0000259" key="13">
    <source>
        <dbReference type="Pfam" id="PF00438"/>
    </source>
</evidence>
<comment type="function">
    <text evidence="10">Catalyzes the formation of S-adenosylmethionine (AdoMet) from methionine and ATP. The overall synthetic reaction is composed of two sequential steps, AdoMet formation and the subsequent tripolyphosphate hydrolysis which occurs prior to release of AdoMet from the enzyme.</text>
</comment>
<feature type="binding site" evidence="10">
    <location>
        <position position="252"/>
    </location>
    <ligand>
        <name>L-methionine</name>
        <dbReference type="ChEBI" id="CHEBI:57844"/>
        <note>ligand shared between two neighboring subunits</note>
    </ligand>
</feature>
<dbReference type="Pfam" id="PF02773">
    <property type="entry name" value="S-AdoMet_synt_C"/>
    <property type="match status" value="1"/>
</dbReference>
<dbReference type="InterPro" id="IPR022628">
    <property type="entry name" value="S-AdoMet_synt_N"/>
</dbReference>
<feature type="binding site" evidence="10">
    <location>
        <position position="18"/>
    </location>
    <ligand>
        <name>Mg(2+)</name>
        <dbReference type="ChEBI" id="CHEBI:18420"/>
    </ligand>
</feature>
<feature type="binding site" evidence="10">
    <location>
        <position position="44"/>
    </location>
    <ligand>
        <name>K(+)</name>
        <dbReference type="ChEBI" id="CHEBI:29103"/>
    </ligand>
</feature>
<name>A0A660CCF8_9PSEU</name>
<evidence type="ECO:0000256" key="2">
    <source>
        <dbReference type="ARBA" id="ARBA00009685"/>
    </source>
</evidence>
<evidence type="ECO:0000256" key="5">
    <source>
        <dbReference type="ARBA" id="ARBA00022723"/>
    </source>
</evidence>
<reference evidence="16 17" key="1">
    <citation type="submission" date="2019-07" db="EMBL/GenBank/DDBJ databases">
        <title>R&amp;d 2014.</title>
        <authorList>
            <person name="Klenk H.-P."/>
        </authorList>
    </citation>
    <scope>NUCLEOTIDE SEQUENCE [LARGE SCALE GENOMIC DNA]</scope>
    <source>
        <strain evidence="16 17">DSM 43194</strain>
    </source>
</reference>
<evidence type="ECO:0000313" key="17">
    <source>
        <dbReference type="Proteomes" id="UP000317303"/>
    </source>
</evidence>
<dbReference type="PIRSF" id="PIRSF000497">
    <property type="entry name" value="MAT"/>
    <property type="match status" value="1"/>
</dbReference>
<dbReference type="GO" id="GO:0004478">
    <property type="term" value="F:methionine adenosyltransferase activity"/>
    <property type="evidence" value="ECO:0007669"/>
    <property type="project" value="UniProtKB-UniRule"/>
</dbReference>
<dbReference type="PROSITE" id="PS00376">
    <property type="entry name" value="ADOMET_SYNTHASE_1"/>
    <property type="match status" value="1"/>
</dbReference>
<keyword evidence="7 10" id="KW-0067">ATP-binding</keyword>
<evidence type="ECO:0000256" key="4">
    <source>
        <dbReference type="ARBA" id="ARBA00022679"/>
    </source>
</evidence>
<sequence length="398" mass="42330">MATGRLFTSESVTEGHPDKICDAISDTILDAMLSQDPRSRVAVETLVTTGQIHVAGEVTTAANVDVNALARQAVLDIGYDSSEKGFDGASCGVNVAIGAQSPDIAQGVDTAYESRLENALDDLDKQGAGDQGLMFGYACSDTPELMPLPIALAHRLSLRLSQVRKNGTVPYLRADGKTQVTIEYDEHKPVRLDTVVLSSQHAEGIDLDKQLAVDIRKHVIDPEIAELGLEAEDPKVLINPTGRFVVGGPMGDAGLTGRKIIVDTYGGMARHGGGAFSGKDPSKVDRSAAYAMRWVAKNVVAAGLAERAEVQVAYAIGKAAPVGLFVETFGTEKVDPVKIQAAIDEVFDLRPAAIIRDMDLLRPIYAQTAAYGHFGRPDANLPWENTNRAAALKDAAKA</sequence>
<comment type="similarity">
    <text evidence="2 10 12">Belongs to the AdoMet synthase family.</text>
</comment>
<dbReference type="InterPro" id="IPR022630">
    <property type="entry name" value="S-AdoMet_synt_C"/>
</dbReference>
<keyword evidence="5 10" id="KW-0479">Metal-binding</keyword>
<feature type="binding site" description="in other chain" evidence="10">
    <location>
        <position position="283"/>
    </location>
    <ligand>
        <name>L-methionine</name>
        <dbReference type="ChEBI" id="CHEBI:57844"/>
        <note>ligand shared between two neighboring subunits</note>
    </ligand>
</feature>
<dbReference type="FunFam" id="3.30.300.10:FF:000003">
    <property type="entry name" value="S-adenosylmethionine synthase"/>
    <property type="match status" value="1"/>
</dbReference>
<dbReference type="Proteomes" id="UP000317303">
    <property type="component" value="Unassembled WGS sequence"/>
</dbReference>
<dbReference type="InterPro" id="IPR002133">
    <property type="entry name" value="S-AdoMet_synthetase"/>
</dbReference>
<feature type="binding site" description="in other chain" evidence="10">
    <location>
        <position position="16"/>
    </location>
    <ligand>
        <name>ATP</name>
        <dbReference type="ChEBI" id="CHEBI:30616"/>
        <note>ligand shared between two neighboring subunits</note>
    </ligand>
</feature>
<gene>
    <name evidence="10" type="primary">metK</name>
    <name evidence="16" type="ORF">JD82_00431</name>
</gene>
<feature type="binding site" evidence="10">
    <location>
        <position position="252"/>
    </location>
    <ligand>
        <name>ATP</name>
        <dbReference type="ChEBI" id="CHEBI:30616"/>
        <note>ligand shared between two neighboring subunits</note>
    </ligand>
</feature>
<dbReference type="SUPFAM" id="SSF55973">
    <property type="entry name" value="S-adenosylmethionine synthetase"/>
    <property type="match status" value="3"/>
</dbReference>
<comment type="caution">
    <text evidence="16">The sequence shown here is derived from an EMBL/GenBank/DDBJ whole genome shotgun (WGS) entry which is preliminary data.</text>
</comment>
<dbReference type="Pfam" id="PF00438">
    <property type="entry name" value="S-AdoMet_synt_N"/>
    <property type="match status" value="1"/>
</dbReference>
<dbReference type="GO" id="GO:0006556">
    <property type="term" value="P:S-adenosylmethionine biosynthetic process"/>
    <property type="evidence" value="ECO:0007669"/>
    <property type="project" value="UniProtKB-UniRule"/>
</dbReference>
<keyword evidence="8 10" id="KW-0460">Magnesium</keyword>
<comment type="catalytic activity">
    <reaction evidence="10">
        <text>L-methionine + ATP + H2O = S-adenosyl-L-methionine + phosphate + diphosphate</text>
        <dbReference type="Rhea" id="RHEA:21080"/>
        <dbReference type="ChEBI" id="CHEBI:15377"/>
        <dbReference type="ChEBI" id="CHEBI:30616"/>
        <dbReference type="ChEBI" id="CHEBI:33019"/>
        <dbReference type="ChEBI" id="CHEBI:43474"/>
        <dbReference type="ChEBI" id="CHEBI:57844"/>
        <dbReference type="ChEBI" id="CHEBI:59789"/>
        <dbReference type="EC" id="2.5.1.6"/>
    </reaction>
</comment>
<dbReference type="NCBIfam" id="TIGR01034">
    <property type="entry name" value="metK"/>
    <property type="match status" value="1"/>
</dbReference>
<proteinExistence type="inferred from homology"/>
<evidence type="ECO:0000256" key="9">
    <source>
        <dbReference type="ARBA" id="ARBA00022958"/>
    </source>
</evidence>
<feature type="binding site" evidence="10">
    <location>
        <position position="279"/>
    </location>
    <ligand>
        <name>ATP</name>
        <dbReference type="ChEBI" id="CHEBI:30616"/>
        <note>ligand shared between two neighboring subunits</note>
    </ligand>
</feature>
<dbReference type="GO" id="GO:0006730">
    <property type="term" value="P:one-carbon metabolic process"/>
    <property type="evidence" value="ECO:0007669"/>
    <property type="project" value="UniProtKB-KW"/>
</dbReference>
<feature type="domain" description="S-adenosylmethionine synthetase central" evidence="14">
    <location>
        <begin position="125"/>
        <end position="244"/>
    </location>
</feature>
<feature type="region of interest" description="Flexible loop" evidence="10">
    <location>
        <begin position="100"/>
        <end position="110"/>
    </location>
</feature>
<dbReference type="Pfam" id="PF02772">
    <property type="entry name" value="S-AdoMet_synt_M"/>
    <property type="match status" value="1"/>
</dbReference>